<sequence>MNEFFQNSIFAGAVLTLTAWEIGQAIQKRYQSVLLNPLFLAVILAAGVLKVFHITYENYYESAKYISYFLTPATVCLAMPLYDQLKLLRRNFRAAAAGIAAGTLTSLFSVFLIAKGFHLTYQEYVTLLPKSVTTAIGIEMSEEMRGMVSVTAAVIIMTGIFGSLTAEIVFKICRIKEPAARGTALGTAAHAVGTAKAMENGGEEGAMSSFALVASGLVTVVFLPAFSLLI</sequence>
<feature type="transmembrane region" description="Helical" evidence="5">
    <location>
        <begin position="147"/>
        <end position="170"/>
    </location>
</feature>
<feature type="transmembrane region" description="Helical" evidence="5">
    <location>
        <begin position="206"/>
        <end position="229"/>
    </location>
</feature>
<evidence type="ECO:0000256" key="5">
    <source>
        <dbReference type="SAM" id="Phobius"/>
    </source>
</evidence>
<evidence type="ECO:0000256" key="4">
    <source>
        <dbReference type="ARBA" id="ARBA00023136"/>
    </source>
</evidence>
<comment type="subcellular location">
    <subcellularLocation>
        <location evidence="1">Membrane</location>
        <topology evidence="1">Multi-pass membrane protein</topology>
    </subcellularLocation>
</comment>
<evidence type="ECO:0000256" key="2">
    <source>
        <dbReference type="ARBA" id="ARBA00022692"/>
    </source>
</evidence>
<feature type="transmembrane region" description="Helical" evidence="5">
    <location>
        <begin position="33"/>
        <end position="53"/>
    </location>
</feature>
<accession>A0A9D2T8T9</accession>
<evidence type="ECO:0000313" key="7">
    <source>
        <dbReference type="Proteomes" id="UP000823904"/>
    </source>
</evidence>
<dbReference type="EMBL" id="DWWD01000021">
    <property type="protein sequence ID" value="HJC49889.1"/>
    <property type="molecule type" value="Genomic_DNA"/>
</dbReference>
<evidence type="ECO:0000256" key="3">
    <source>
        <dbReference type="ARBA" id="ARBA00022989"/>
    </source>
</evidence>
<evidence type="ECO:0000313" key="6">
    <source>
        <dbReference type="EMBL" id="HJC49889.1"/>
    </source>
</evidence>
<reference evidence="6" key="2">
    <citation type="submission" date="2021-04" db="EMBL/GenBank/DDBJ databases">
        <authorList>
            <person name="Gilroy R."/>
        </authorList>
    </citation>
    <scope>NUCLEOTIDE SEQUENCE</scope>
    <source>
        <strain evidence="6">ChiSjej3B21-8574</strain>
    </source>
</reference>
<keyword evidence="4 5" id="KW-0472">Membrane</keyword>
<comment type="caution">
    <text evidence="6">The sequence shown here is derived from an EMBL/GenBank/DDBJ whole genome shotgun (WGS) entry which is preliminary data.</text>
</comment>
<name>A0A9D2T8T9_9FIRM</name>
<keyword evidence="3 5" id="KW-1133">Transmembrane helix</keyword>
<feature type="transmembrane region" description="Helical" evidence="5">
    <location>
        <begin position="94"/>
        <end position="114"/>
    </location>
</feature>
<gene>
    <name evidence="6" type="ORF">H9754_04800</name>
</gene>
<dbReference type="InterPro" id="IPR007300">
    <property type="entry name" value="CidB/LrgB"/>
</dbReference>
<feature type="transmembrane region" description="Helical" evidence="5">
    <location>
        <begin position="65"/>
        <end position="82"/>
    </location>
</feature>
<dbReference type="PANTHER" id="PTHR30249">
    <property type="entry name" value="PUTATIVE SEROTONIN TRANSPORTER"/>
    <property type="match status" value="1"/>
</dbReference>
<keyword evidence="2 5" id="KW-0812">Transmembrane</keyword>
<organism evidence="6 7">
    <name type="scientific">Candidatus Anaerostipes avistercoris</name>
    <dbReference type="NCBI Taxonomy" id="2838462"/>
    <lineage>
        <taxon>Bacteria</taxon>
        <taxon>Bacillati</taxon>
        <taxon>Bacillota</taxon>
        <taxon>Clostridia</taxon>
        <taxon>Lachnospirales</taxon>
        <taxon>Lachnospiraceae</taxon>
        <taxon>Anaerostipes</taxon>
    </lineage>
</organism>
<reference evidence="6" key="1">
    <citation type="journal article" date="2021" name="PeerJ">
        <title>Extensive microbial diversity within the chicken gut microbiome revealed by metagenomics and culture.</title>
        <authorList>
            <person name="Gilroy R."/>
            <person name="Ravi A."/>
            <person name="Getino M."/>
            <person name="Pursley I."/>
            <person name="Horton D.L."/>
            <person name="Alikhan N.F."/>
            <person name="Baker D."/>
            <person name="Gharbi K."/>
            <person name="Hall N."/>
            <person name="Watson M."/>
            <person name="Adriaenssens E.M."/>
            <person name="Foster-Nyarko E."/>
            <person name="Jarju S."/>
            <person name="Secka A."/>
            <person name="Antonio M."/>
            <person name="Oren A."/>
            <person name="Chaudhuri R.R."/>
            <person name="La Ragione R."/>
            <person name="Hildebrand F."/>
            <person name="Pallen M.J."/>
        </authorList>
    </citation>
    <scope>NUCLEOTIDE SEQUENCE</scope>
    <source>
        <strain evidence="6">ChiSjej3B21-8574</strain>
    </source>
</reference>
<proteinExistence type="predicted"/>
<evidence type="ECO:0000256" key="1">
    <source>
        <dbReference type="ARBA" id="ARBA00004141"/>
    </source>
</evidence>
<dbReference type="Proteomes" id="UP000823904">
    <property type="component" value="Unassembled WGS sequence"/>
</dbReference>
<dbReference type="GO" id="GO:0016020">
    <property type="term" value="C:membrane"/>
    <property type="evidence" value="ECO:0007669"/>
    <property type="project" value="UniProtKB-SubCell"/>
</dbReference>
<protein>
    <submittedName>
        <fullName evidence="6">LrgB family protein</fullName>
    </submittedName>
</protein>
<dbReference type="PANTHER" id="PTHR30249:SF0">
    <property type="entry name" value="PLASTIDAL GLYCOLATE_GLYCERATE TRANSLOCATOR 1, CHLOROPLASTIC"/>
    <property type="match status" value="1"/>
</dbReference>
<dbReference type="AlphaFoldDB" id="A0A9D2T8T9"/>
<dbReference type="Pfam" id="PF04172">
    <property type="entry name" value="LrgB"/>
    <property type="match status" value="1"/>
</dbReference>